<reference evidence="11 12" key="1">
    <citation type="submission" date="2018-07" db="EMBL/GenBank/DDBJ databases">
        <title>Genomic Encyclopedia of Type Strains, Phase IV (KMG-IV): sequencing the most valuable type-strain genomes for metagenomic binning, comparative biology and taxonomic classification.</title>
        <authorList>
            <person name="Goeker M."/>
        </authorList>
    </citation>
    <scope>NUCLEOTIDE SEQUENCE [LARGE SCALE GENOMIC DNA]</scope>
    <source>
        <strain evidence="11 12">DSM 101478</strain>
    </source>
</reference>
<dbReference type="EC" id="5.3.1.24" evidence="3 9"/>
<feature type="domain" description="N-(5'phosphoribosyl) anthranilate isomerase (PRAI)" evidence="10">
    <location>
        <begin position="19"/>
        <end position="219"/>
    </location>
</feature>
<dbReference type="UniPathway" id="UPA00035">
    <property type="reaction ID" value="UER00042"/>
</dbReference>
<evidence type="ECO:0000256" key="6">
    <source>
        <dbReference type="ARBA" id="ARBA00022822"/>
    </source>
</evidence>
<evidence type="ECO:0000256" key="7">
    <source>
        <dbReference type="ARBA" id="ARBA00023141"/>
    </source>
</evidence>
<name>A0A370Q4G9_9FLAO</name>
<dbReference type="InterPro" id="IPR044643">
    <property type="entry name" value="TrpF_fam"/>
</dbReference>
<dbReference type="InterPro" id="IPR001240">
    <property type="entry name" value="PRAI_dom"/>
</dbReference>
<comment type="pathway">
    <text evidence="2 9">Amino-acid biosynthesis; L-tryptophan biosynthesis; L-tryptophan from chorismate: step 3/5.</text>
</comment>
<evidence type="ECO:0000256" key="5">
    <source>
        <dbReference type="ARBA" id="ARBA00022605"/>
    </source>
</evidence>
<dbReference type="InterPro" id="IPR011060">
    <property type="entry name" value="RibuloseP-bd_barrel"/>
</dbReference>
<dbReference type="EMBL" id="QRAO01000008">
    <property type="protein sequence ID" value="RDK83276.1"/>
    <property type="molecule type" value="Genomic_DNA"/>
</dbReference>
<comment type="caution">
    <text evidence="11">The sequence shown here is derived from an EMBL/GenBank/DDBJ whole genome shotgun (WGS) entry which is preliminary data.</text>
</comment>
<dbReference type="Proteomes" id="UP000255317">
    <property type="component" value="Unassembled WGS sequence"/>
</dbReference>
<evidence type="ECO:0000256" key="3">
    <source>
        <dbReference type="ARBA" id="ARBA00012572"/>
    </source>
</evidence>
<keyword evidence="5 9" id="KW-0028">Amino-acid biosynthesis</keyword>
<dbReference type="PANTHER" id="PTHR42894:SF1">
    <property type="entry name" value="N-(5'-PHOSPHORIBOSYL)ANTHRANILATE ISOMERASE"/>
    <property type="match status" value="1"/>
</dbReference>
<evidence type="ECO:0000256" key="8">
    <source>
        <dbReference type="ARBA" id="ARBA00023235"/>
    </source>
</evidence>
<dbReference type="SUPFAM" id="SSF51366">
    <property type="entry name" value="Ribulose-phoshate binding barrel"/>
    <property type="match status" value="1"/>
</dbReference>
<dbReference type="InterPro" id="IPR013785">
    <property type="entry name" value="Aldolase_TIM"/>
</dbReference>
<keyword evidence="12" id="KW-1185">Reference proteome</keyword>
<comment type="catalytic activity">
    <reaction evidence="1 9">
        <text>N-(5-phospho-beta-D-ribosyl)anthranilate = 1-(2-carboxyphenylamino)-1-deoxy-D-ribulose 5-phosphate</text>
        <dbReference type="Rhea" id="RHEA:21540"/>
        <dbReference type="ChEBI" id="CHEBI:18277"/>
        <dbReference type="ChEBI" id="CHEBI:58613"/>
        <dbReference type="EC" id="5.3.1.24"/>
    </reaction>
</comment>
<proteinExistence type="inferred from homology"/>
<organism evidence="11 12">
    <name type="scientific">Marinirhabdus gelatinilytica</name>
    <dbReference type="NCBI Taxonomy" id="1703343"/>
    <lineage>
        <taxon>Bacteria</taxon>
        <taxon>Pseudomonadati</taxon>
        <taxon>Bacteroidota</taxon>
        <taxon>Flavobacteriia</taxon>
        <taxon>Flavobacteriales</taxon>
        <taxon>Flavobacteriaceae</taxon>
    </lineage>
</organism>
<evidence type="ECO:0000256" key="1">
    <source>
        <dbReference type="ARBA" id="ARBA00001164"/>
    </source>
</evidence>
<dbReference type="RefSeq" id="WP_245946349.1">
    <property type="nucleotide sequence ID" value="NZ_QRAO01000008.1"/>
</dbReference>
<accession>A0A370Q4G9</accession>
<dbReference type="CDD" id="cd00405">
    <property type="entry name" value="PRAI"/>
    <property type="match status" value="1"/>
</dbReference>
<dbReference type="AlphaFoldDB" id="A0A370Q4G9"/>
<dbReference type="PANTHER" id="PTHR42894">
    <property type="entry name" value="N-(5'-PHOSPHORIBOSYL)ANTHRANILATE ISOMERASE"/>
    <property type="match status" value="1"/>
</dbReference>
<keyword evidence="6 9" id="KW-0822">Tryptophan biosynthesis</keyword>
<keyword evidence="8 9" id="KW-0413">Isomerase</keyword>
<protein>
    <recommendedName>
        <fullName evidence="4 9">N-(5'-phosphoribosyl)anthranilate isomerase</fullName>
        <shortName evidence="9">PRAI</shortName>
        <ecNumber evidence="3 9">5.3.1.24</ecNumber>
    </recommendedName>
</protein>
<evidence type="ECO:0000256" key="2">
    <source>
        <dbReference type="ARBA" id="ARBA00004664"/>
    </source>
</evidence>
<dbReference type="GO" id="GO:0004640">
    <property type="term" value="F:phosphoribosylanthranilate isomerase activity"/>
    <property type="evidence" value="ECO:0007669"/>
    <property type="project" value="UniProtKB-UniRule"/>
</dbReference>
<gene>
    <name evidence="9" type="primary">trpF</name>
    <name evidence="11" type="ORF">C8D94_10866</name>
</gene>
<evidence type="ECO:0000313" key="11">
    <source>
        <dbReference type="EMBL" id="RDK83276.1"/>
    </source>
</evidence>
<comment type="similarity">
    <text evidence="9">Belongs to the TrpF family.</text>
</comment>
<evidence type="ECO:0000256" key="4">
    <source>
        <dbReference type="ARBA" id="ARBA00022272"/>
    </source>
</evidence>
<sequence>MNRVDHTNAPTPLGEVGIKICGMKYNPQAVAALQPDYLGFIFYGGSKRNFTEEVPMLPTTVKKIGVFVDAPLDFVAEKVEKFQLDGVQLHGEESPGYCRSINEHLNTFSLGKGLGGDVSIWKVFSIKETFNFDQLIPYEPYVDAFLFDTKGAEKGGNGYTFNWNVLEEYPSQKPFVLSGGIGLEEISAIQDILKTNLPILAIDINSKFEIEPGLKKIDDLHILISELKNNGQ</sequence>
<evidence type="ECO:0000256" key="9">
    <source>
        <dbReference type="HAMAP-Rule" id="MF_00135"/>
    </source>
</evidence>
<keyword evidence="7 9" id="KW-0057">Aromatic amino acid biosynthesis</keyword>
<dbReference type="HAMAP" id="MF_00135">
    <property type="entry name" value="PRAI"/>
    <property type="match status" value="1"/>
</dbReference>
<evidence type="ECO:0000259" key="10">
    <source>
        <dbReference type="Pfam" id="PF00697"/>
    </source>
</evidence>
<dbReference type="Pfam" id="PF00697">
    <property type="entry name" value="PRAI"/>
    <property type="match status" value="1"/>
</dbReference>
<dbReference type="Gene3D" id="3.20.20.70">
    <property type="entry name" value="Aldolase class I"/>
    <property type="match status" value="1"/>
</dbReference>
<evidence type="ECO:0000313" key="12">
    <source>
        <dbReference type="Proteomes" id="UP000255317"/>
    </source>
</evidence>
<dbReference type="GO" id="GO:0000162">
    <property type="term" value="P:L-tryptophan biosynthetic process"/>
    <property type="evidence" value="ECO:0007669"/>
    <property type="project" value="UniProtKB-UniRule"/>
</dbReference>